<organism evidence="1 2">
    <name type="scientific">Paenibacillus baekrokdamisoli</name>
    <dbReference type="NCBI Taxonomy" id="1712516"/>
    <lineage>
        <taxon>Bacteria</taxon>
        <taxon>Bacillati</taxon>
        <taxon>Bacillota</taxon>
        <taxon>Bacilli</taxon>
        <taxon>Bacillales</taxon>
        <taxon>Paenibacillaceae</taxon>
        <taxon>Paenibacillus</taxon>
    </lineage>
</organism>
<name>A0A3G9JDX0_9BACL</name>
<dbReference type="AlphaFoldDB" id="A0A3G9JDX0"/>
<dbReference type="InterPro" id="IPR006626">
    <property type="entry name" value="PbH1"/>
</dbReference>
<gene>
    <name evidence="1" type="ORF">Back11_54360</name>
</gene>
<dbReference type="RefSeq" id="WP_125664069.1">
    <property type="nucleotide sequence ID" value="NZ_AP019308.1"/>
</dbReference>
<evidence type="ECO:0000313" key="2">
    <source>
        <dbReference type="Proteomes" id="UP000275368"/>
    </source>
</evidence>
<protein>
    <submittedName>
        <fullName evidence="1">Uncharacterized protein</fullName>
    </submittedName>
</protein>
<dbReference type="InterPro" id="IPR012334">
    <property type="entry name" value="Pectin_lyas_fold"/>
</dbReference>
<dbReference type="SUPFAM" id="SSF51126">
    <property type="entry name" value="Pectin lyase-like"/>
    <property type="match status" value="1"/>
</dbReference>
<dbReference type="EMBL" id="AP019308">
    <property type="protein sequence ID" value="BBH24091.1"/>
    <property type="molecule type" value="Genomic_DNA"/>
</dbReference>
<dbReference type="OrthoDB" id="3333873at2"/>
<sequence>MMTMIGDVRKTIGMAIVVVCVVMIGILYASTATASAAATYYVNNQIGSGCNDSGTGTSQTAPWCSFVPVNSHGAFGAGDQILLARGSVWNQQMTITGTGTSVSPIVLGAYGSGSRPSIIRNGLESDRAIILTNPTFWHISSLEIGSAGTGILVTFSTAGHEGLVFDNLYFHDIKGIHQGSGSGNDSTGDAIWNSAGIEFTSKTFDNSNSVNNYIVNNVTFDRIEGTRNLDTISIDWYNGTYSSTSSHKAAENIVMTNLNFHGNNAGGGSATGCDDGMRITDVRYLTMINSKLDGDSGCHSATGTAAVYMAGVYDSNIFNNMFTNVPDTGSPDMVAFDFECCTDHVNISENYIAGNAGAGISFLAIHPGIGFETNTVAAGNTFIQNGNGSFRRAGTSDTPTGTIRDNFYNEAKNFMYEDGADYSGFTVSNNLPIKSVSAIFHSANQFGSTQGLNNWVYKAYDGSTWSNLAYYNSANKAWQPSSTTGTPSISQFDQNPANCGSCWVARAWKAPVTGTVSIRARVLKALSGGDGSVVRITKNGTRIWPAAGNQSLGSSDMVGYEAILDSISVNENDEIRFEVSSGTTGNNTDDTVSWVPSIAYSNYGLQWDFNTNGNLEGWSMANQISGSVSGGILTLTSSGTDPYIVSSDNLNSPAVNRYIRIRLKNNANDPMAQIFFTTTTHTTWDAAKSVTFATKENASGYSTYVIDMGVNANWSGTIKQLRFDPMSKSGSMNVDYIQMTALGYDQAKGWEFNTDANLENWSSGNQNSSMTATGGALNVTSSGTDPYIYSPDQLEITNPLLNRYIHIRLQNQSSNSTAELFFITTTDTTWNATKSVLIPIIATSGMMDYVVDMGENANWTGTIRQIRFDPLTAVGTVNVDYIRITD</sequence>
<dbReference type="Gene3D" id="2.160.20.10">
    <property type="entry name" value="Single-stranded right-handed beta-helix, Pectin lyase-like"/>
    <property type="match status" value="1"/>
</dbReference>
<keyword evidence="2" id="KW-1185">Reference proteome</keyword>
<proteinExistence type="predicted"/>
<evidence type="ECO:0000313" key="1">
    <source>
        <dbReference type="EMBL" id="BBH24091.1"/>
    </source>
</evidence>
<reference evidence="1 2" key="1">
    <citation type="submission" date="2018-11" db="EMBL/GenBank/DDBJ databases">
        <title>Complete genome sequence of Paenibacillus baekrokdamisoli strain KCTC 33723.</title>
        <authorList>
            <person name="Kang S.W."/>
            <person name="Lee K.C."/>
            <person name="Kim K.K."/>
            <person name="Kim J.S."/>
            <person name="Kim D.S."/>
            <person name="Ko S.H."/>
            <person name="Yang S.H."/>
            <person name="Lee J.S."/>
        </authorList>
    </citation>
    <scope>NUCLEOTIDE SEQUENCE [LARGE SCALE GENOMIC DNA]</scope>
    <source>
        <strain evidence="1 2">KCTC 33723</strain>
    </source>
</reference>
<accession>A0A3G9JDX0</accession>
<dbReference type="SMART" id="SM00710">
    <property type="entry name" value="PbH1"/>
    <property type="match status" value="4"/>
</dbReference>
<dbReference type="InterPro" id="IPR011050">
    <property type="entry name" value="Pectin_lyase_fold/virulence"/>
</dbReference>
<dbReference type="KEGG" id="pbk:Back11_54360"/>
<dbReference type="Proteomes" id="UP000275368">
    <property type="component" value="Chromosome"/>
</dbReference>